<dbReference type="RefSeq" id="XP_018252080.1">
    <property type="nucleotide sequence ID" value="XM_018401352.1"/>
</dbReference>
<protein>
    <submittedName>
        <fullName evidence="1">Uncharacterized protein</fullName>
    </submittedName>
</protein>
<dbReference type="KEGG" id="fox:FOXG_21021"/>
<dbReference type="Proteomes" id="UP000009097">
    <property type="component" value="Unassembled WGS sequence"/>
</dbReference>
<organism evidence="1 2">
    <name type="scientific">Fusarium oxysporum f. sp. lycopersici (strain 4287 / CBS 123668 / FGSC 9935 / NRRL 34936)</name>
    <name type="common">Fusarium vascular wilt of tomato</name>
    <dbReference type="NCBI Taxonomy" id="426428"/>
    <lineage>
        <taxon>Eukaryota</taxon>
        <taxon>Fungi</taxon>
        <taxon>Dikarya</taxon>
        <taxon>Ascomycota</taxon>
        <taxon>Pezizomycotina</taxon>
        <taxon>Sordariomycetes</taxon>
        <taxon>Hypocreomycetidae</taxon>
        <taxon>Hypocreales</taxon>
        <taxon>Nectriaceae</taxon>
        <taxon>Fusarium</taxon>
        <taxon>Fusarium oxysporum species complex</taxon>
    </lineage>
</organism>
<accession>A0A0J9VTS3</accession>
<reference evidence="1" key="1">
    <citation type="submission" date="2007-04" db="EMBL/GenBank/DDBJ databases">
        <authorList>
            <consortium name="The Broad Institute Genome Sequencing Platform"/>
            <person name="Birren B."/>
            <person name="Lander E."/>
            <person name="Galagan J."/>
            <person name="Nusbaum C."/>
            <person name="Devon K."/>
            <person name="Ma L.-J."/>
            <person name="Jaffe D."/>
            <person name="Butler J."/>
            <person name="Alvarez P."/>
            <person name="Gnerre S."/>
            <person name="Grabherr M."/>
            <person name="Kleber M."/>
            <person name="Mauceli E."/>
            <person name="Brockman W."/>
            <person name="MacCallum I.A."/>
            <person name="Young S."/>
            <person name="LaButti K."/>
            <person name="DeCaprio D."/>
            <person name="Crawford M."/>
            <person name="Koehrsen M."/>
            <person name="Engels R."/>
            <person name="Montgomery P."/>
            <person name="Pearson M."/>
            <person name="Howarth C."/>
            <person name="Larson L."/>
            <person name="White J."/>
            <person name="O'Leary S."/>
            <person name="Kodira C."/>
            <person name="Zeng Q."/>
            <person name="Yandava C."/>
            <person name="Alvarado L."/>
            <person name="Kistler C."/>
            <person name="Shim W.-B."/>
            <person name="Kang S."/>
            <person name="Woloshuk C."/>
        </authorList>
    </citation>
    <scope>NUCLEOTIDE SEQUENCE</scope>
    <source>
        <strain evidence="1">4287</strain>
    </source>
</reference>
<proteinExistence type="predicted"/>
<dbReference type="EMBL" id="DS231713">
    <property type="protein sequence ID" value="KNB14035.1"/>
    <property type="molecule type" value="Genomic_DNA"/>
</dbReference>
<dbReference type="VEuPathDB" id="FungiDB:FOXG_21021"/>
<sequence>MARKIYPFKVDKNRRLNCWRSIERVDQFCYRSCVIHEDYGWLIFELDGS</sequence>
<reference evidence="1" key="2">
    <citation type="journal article" date="2010" name="Nature">
        <title>Comparative genomics reveals mobile pathogenicity chromosomes in Fusarium.</title>
        <authorList>
            <person name="Ma L.J."/>
            <person name="van der Does H.C."/>
            <person name="Borkovich K.A."/>
            <person name="Coleman J.J."/>
            <person name="Daboussi M.J."/>
            <person name="Di Pietro A."/>
            <person name="Dufresne M."/>
            <person name="Freitag M."/>
            <person name="Grabherr M."/>
            <person name="Henrissat B."/>
            <person name="Houterman P.M."/>
            <person name="Kang S."/>
            <person name="Shim W.B."/>
            <person name="Woloshuk C."/>
            <person name="Xie X."/>
            <person name="Xu J.R."/>
            <person name="Antoniw J."/>
            <person name="Baker S.E."/>
            <person name="Bluhm B.H."/>
            <person name="Breakspear A."/>
            <person name="Brown D.W."/>
            <person name="Butchko R.A."/>
            <person name="Chapman S."/>
            <person name="Coulson R."/>
            <person name="Coutinho P.M."/>
            <person name="Danchin E.G."/>
            <person name="Diener A."/>
            <person name="Gale L.R."/>
            <person name="Gardiner D.M."/>
            <person name="Goff S."/>
            <person name="Hammond-Kosack K.E."/>
            <person name="Hilburn K."/>
            <person name="Hua-Van A."/>
            <person name="Jonkers W."/>
            <person name="Kazan K."/>
            <person name="Kodira C.D."/>
            <person name="Koehrsen M."/>
            <person name="Kumar L."/>
            <person name="Lee Y.H."/>
            <person name="Li L."/>
            <person name="Manners J.M."/>
            <person name="Miranda-Saavedra D."/>
            <person name="Mukherjee M."/>
            <person name="Park G."/>
            <person name="Park J."/>
            <person name="Park S.Y."/>
            <person name="Proctor R.H."/>
            <person name="Regev A."/>
            <person name="Ruiz-Roldan M.C."/>
            <person name="Sain D."/>
            <person name="Sakthikumar S."/>
            <person name="Sykes S."/>
            <person name="Schwartz D.C."/>
            <person name="Turgeon B.G."/>
            <person name="Wapinski I."/>
            <person name="Yoder O."/>
            <person name="Young S."/>
            <person name="Zeng Q."/>
            <person name="Zhou S."/>
            <person name="Galagan J."/>
            <person name="Cuomo C.A."/>
            <person name="Kistler H.C."/>
            <person name="Rep M."/>
        </authorList>
    </citation>
    <scope>NUCLEOTIDE SEQUENCE [LARGE SCALE GENOMIC DNA]</scope>
    <source>
        <strain evidence="1">4287</strain>
    </source>
</reference>
<evidence type="ECO:0000313" key="2">
    <source>
        <dbReference type="Proteomes" id="UP000009097"/>
    </source>
</evidence>
<evidence type="ECO:0000313" key="1">
    <source>
        <dbReference type="EMBL" id="KNB14035.1"/>
    </source>
</evidence>
<name>A0A0J9VTS3_FUSO4</name>
<dbReference type="AlphaFoldDB" id="A0A0J9VTS3"/>
<dbReference type="GeneID" id="28961727"/>
<gene>
    <name evidence="1" type="ORF">FOXG_21021</name>
</gene>